<sequence>MDIEAEITKQEFSEPLHAAVDVVDRIVQAGAEMLYDKYLQSILPSHELGIINGSLRHLLRSNFFARDNGEEWYDNEDQEAQPPTVCKWANGEIPVETKVVFKVEEEPETESLKKTATRSITSYLRKKFKSSSSVKKSFKEFKPKAKAIKKSDQMNPKLQEARDKEKEIQVINPSFPHLDMDGEIERLRKKVEKDSKRKKLELELIRRKKKQNMAERGRENVNLSRKIFTTDDKGQPIFIKGVNKTNLPCNEANTSTKVNLEGASIEVGKIDHLKHLYSVPAGHHLPPPKFENPNQLEEEGDANVQEITALQPPPSQVLTLQSGVVLNENGNIMNGPQVDKKGRMTKEMYFTNLSNQSIQRKRFHEERLKEKAKLDPNFRTSQNSSAGKINLKYKTAGKFSKKRGYKKMLKRRINNLSSASNLGSAHKDQVLINRPDMGWKDEIIIQDSSNPRDFNSKFSANMNESFMTIYGDKYTAQISNRSISQKSFKGDFGERPGTVGIGYQPPHSRSNAEAKLLRMQRLRNRNYSVQMSCTNTSYDKVRNYKSKEFNDSNPVYGKIDAFNRSVLKKAHDVGSSGQGSSKIAVRPKSKDFTSRTNNSFYPSINKGPKDRVNGLKNLMLFRNTATNKFQL</sequence>
<evidence type="ECO:0000313" key="3">
    <source>
        <dbReference type="Proteomes" id="UP001295684"/>
    </source>
</evidence>
<dbReference type="Proteomes" id="UP001295684">
    <property type="component" value="Unassembled WGS sequence"/>
</dbReference>
<organism evidence="2 3">
    <name type="scientific">Euplotes crassus</name>
    <dbReference type="NCBI Taxonomy" id="5936"/>
    <lineage>
        <taxon>Eukaryota</taxon>
        <taxon>Sar</taxon>
        <taxon>Alveolata</taxon>
        <taxon>Ciliophora</taxon>
        <taxon>Intramacronucleata</taxon>
        <taxon>Spirotrichea</taxon>
        <taxon>Hypotrichia</taxon>
        <taxon>Euplotida</taxon>
        <taxon>Euplotidae</taxon>
        <taxon>Moneuplotes</taxon>
    </lineage>
</organism>
<accession>A0AAD1U5K7</accession>
<comment type="caution">
    <text evidence="2">The sequence shown here is derived from an EMBL/GenBank/DDBJ whole genome shotgun (WGS) entry which is preliminary data.</text>
</comment>
<dbReference type="EMBL" id="CAMPGE010003493">
    <property type="protein sequence ID" value="CAI2362328.1"/>
    <property type="molecule type" value="Genomic_DNA"/>
</dbReference>
<feature type="region of interest" description="Disordered" evidence="1">
    <location>
        <begin position="571"/>
        <end position="608"/>
    </location>
</feature>
<proteinExistence type="predicted"/>
<reference evidence="2" key="1">
    <citation type="submission" date="2023-07" db="EMBL/GenBank/DDBJ databases">
        <authorList>
            <consortium name="AG Swart"/>
            <person name="Singh M."/>
            <person name="Singh A."/>
            <person name="Seah K."/>
            <person name="Emmerich C."/>
        </authorList>
    </citation>
    <scope>NUCLEOTIDE SEQUENCE</scope>
    <source>
        <strain evidence="2">DP1</strain>
    </source>
</reference>
<dbReference type="AlphaFoldDB" id="A0AAD1U5K7"/>
<protein>
    <submittedName>
        <fullName evidence="2">Uncharacterized protein</fullName>
    </submittedName>
</protein>
<name>A0AAD1U5K7_EUPCR</name>
<evidence type="ECO:0000313" key="2">
    <source>
        <dbReference type="EMBL" id="CAI2362328.1"/>
    </source>
</evidence>
<keyword evidence="3" id="KW-1185">Reference proteome</keyword>
<evidence type="ECO:0000256" key="1">
    <source>
        <dbReference type="SAM" id="MobiDB-lite"/>
    </source>
</evidence>
<gene>
    <name evidence="2" type="ORF">ECRASSUSDP1_LOCUS3650</name>
</gene>